<evidence type="ECO:0000256" key="2">
    <source>
        <dbReference type="ARBA" id="ARBA00022603"/>
    </source>
</evidence>
<dbReference type="Pfam" id="PF00303">
    <property type="entry name" value="Thymidylat_synt"/>
    <property type="match status" value="1"/>
</dbReference>
<dbReference type="PRINTS" id="PR00108">
    <property type="entry name" value="THYMDSNTHASE"/>
</dbReference>
<gene>
    <name evidence="6" type="ORF">GBA65_07005</name>
</gene>
<dbReference type="PANTHER" id="PTHR11548:SF1">
    <property type="entry name" value="THYMIDYLATE SYNTHASE 1"/>
    <property type="match status" value="1"/>
</dbReference>
<dbReference type="EMBL" id="CP045121">
    <property type="protein sequence ID" value="QIN78303.1"/>
    <property type="molecule type" value="Genomic_DNA"/>
</dbReference>
<dbReference type="GO" id="GO:0004799">
    <property type="term" value="F:thymidylate synthase activity"/>
    <property type="evidence" value="ECO:0007669"/>
    <property type="project" value="UniProtKB-EC"/>
</dbReference>
<dbReference type="CDD" id="cd00351">
    <property type="entry name" value="TS_Pyrimidine_HMase"/>
    <property type="match status" value="1"/>
</dbReference>
<protein>
    <recommendedName>
        <fullName evidence="1">thymidylate synthase</fullName>
        <ecNumber evidence="1">2.1.1.45</ecNumber>
    </recommendedName>
</protein>
<dbReference type="InterPro" id="IPR000398">
    <property type="entry name" value="Thymidylate_synthase"/>
</dbReference>
<dbReference type="InterPro" id="IPR036926">
    <property type="entry name" value="Thymidate_synth/dCMP_Mease_sf"/>
</dbReference>
<dbReference type="KEGG" id="rmar:GBA65_07005"/>
<dbReference type="GO" id="GO:0006231">
    <property type="term" value="P:dTMP biosynthetic process"/>
    <property type="evidence" value="ECO:0007669"/>
    <property type="project" value="InterPro"/>
</dbReference>
<dbReference type="GO" id="GO:0032259">
    <property type="term" value="P:methylation"/>
    <property type="evidence" value="ECO:0007669"/>
    <property type="project" value="UniProtKB-KW"/>
</dbReference>
<dbReference type="InterPro" id="IPR045097">
    <property type="entry name" value="Thymidate_synth/dCMP_Mease"/>
</dbReference>
<dbReference type="AlphaFoldDB" id="A0A6G8PVU1"/>
<dbReference type="PANTHER" id="PTHR11548">
    <property type="entry name" value="THYMIDYLATE SYNTHASE 1"/>
    <property type="match status" value="1"/>
</dbReference>
<evidence type="ECO:0000313" key="7">
    <source>
        <dbReference type="Proteomes" id="UP000502706"/>
    </source>
</evidence>
<name>A0A6G8PVU1_9ACTN</name>
<feature type="region of interest" description="Disordered" evidence="4">
    <location>
        <begin position="1"/>
        <end position="20"/>
    </location>
</feature>
<organism evidence="6 7">
    <name type="scientific">Rubrobacter marinus</name>
    <dbReference type="NCBI Taxonomy" id="2653852"/>
    <lineage>
        <taxon>Bacteria</taxon>
        <taxon>Bacillati</taxon>
        <taxon>Actinomycetota</taxon>
        <taxon>Rubrobacteria</taxon>
        <taxon>Rubrobacterales</taxon>
        <taxon>Rubrobacteraceae</taxon>
        <taxon>Rubrobacter</taxon>
    </lineage>
</organism>
<evidence type="ECO:0000259" key="5">
    <source>
        <dbReference type="Pfam" id="PF00303"/>
    </source>
</evidence>
<keyword evidence="7" id="KW-1185">Reference proteome</keyword>
<feature type="domain" description="Thymidylate synthase/dCMP hydroxymethylase" evidence="5">
    <location>
        <begin position="86"/>
        <end position="271"/>
    </location>
</feature>
<dbReference type="Gene3D" id="3.30.572.10">
    <property type="entry name" value="Thymidylate synthase/dCMP hydroxymethylase domain"/>
    <property type="match status" value="1"/>
</dbReference>
<dbReference type="InterPro" id="IPR023451">
    <property type="entry name" value="Thymidate_synth/dCMP_Mease_dom"/>
</dbReference>
<dbReference type="SUPFAM" id="SSF55831">
    <property type="entry name" value="Thymidylate synthase/dCMP hydroxymethylase"/>
    <property type="match status" value="1"/>
</dbReference>
<keyword evidence="3" id="KW-0808">Transferase</keyword>
<reference evidence="6 7" key="1">
    <citation type="submission" date="2019-10" db="EMBL/GenBank/DDBJ databases">
        <title>Rubrobacter sp nov SCSIO 52915 isolated from a deep-sea sediment in the South China Sea.</title>
        <authorList>
            <person name="Chen R.W."/>
        </authorList>
    </citation>
    <scope>NUCLEOTIDE SEQUENCE [LARGE SCALE GENOMIC DNA]</scope>
    <source>
        <strain evidence="6 7">SCSIO 52915</strain>
    </source>
</reference>
<dbReference type="GO" id="GO:0005829">
    <property type="term" value="C:cytosol"/>
    <property type="evidence" value="ECO:0007669"/>
    <property type="project" value="TreeGrafter"/>
</dbReference>
<dbReference type="EC" id="2.1.1.45" evidence="1"/>
<dbReference type="Proteomes" id="UP000502706">
    <property type="component" value="Chromosome"/>
</dbReference>
<evidence type="ECO:0000256" key="4">
    <source>
        <dbReference type="SAM" id="MobiDB-lite"/>
    </source>
</evidence>
<proteinExistence type="predicted"/>
<accession>A0A6G8PVU1</accession>
<evidence type="ECO:0000256" key="3">
    <source>
        <dbReference type="ARBA" id="ARBA00022679"/>
    </source>
</evidence>
<keyword evidence="2" id="KW-0489">Methyltransferase</keyword>
<sequence>MVPAEVGHQPPHSKVGDGGVGVRLFEGETANEAWSKAATAFLVEGEAQGQASRAGSTCEILHAVLSIRNPLERWVLAREPAINPAFAIAETAWILAGRDDSALPNHWYPGLPSYTGPGERYHGAYGHRLRRRFGLDQLERAYLALRSNPDSRQVVLQIWDADLDMPDEEGRPASQDVPCNVLCMLKVRNGKLQWTQVMRSNDLFHGIPYNLVQFTTLQEVIAGWLGLEVGVYDHLSDSLHVYESDLAKARKFDEQLKIAPNTDSLRLSKAESDETFALLVARLDAMTKEHLTERRMREIVDEGDLPEAFQNVLRIAAADSARRRMWMRLSKEVALGCTNAALLQAWGRWVSRTGTR</sequence>
<evidence type="ECO:0000313" key="6">
    <source>
        <dbReference type="EMBL" id="QIN78303.1"/>
    </source>
</evidence>
<evidence type="ECO:0000256" key="1">
    <source>
        <dbReference type="ARBA" id="ARBA00011947"/>
    </source>
</evidence>